<proteinExistence type="predicted"/>
<comment type="caution">
    <text evidence="2">The sequence shown here is derived from an EMBL/GenBank/DDBJ whole genome shotgun (WGS) entry which is preliminary data.</text>
</comment>
<protein>
    <submittedName>
        <fullName evidence="2">Uncharacterized protein</fullName>
    </submittedName>
</protein>
<evidence type="ECO:0000313" key="2">
    <source>
        <dbReference type="EMBL" id="KAJ9592928.1"/>
    </source>
</evidence>
<evidence type="ECO:0000256" key="1">
    <source>
        <dbReference type="SAM" id="MobiDB-lite"/>
    </source>
</evidence>
<evidence type="ECO:0000313" key="3">
    <source>
        <dbReference type="Proteomes" id="UP001233999"/>
    </source>
</evidence>
<feature type="region of interest" description="Disordered" evidence="1">
    <location>
        <begin position="15"/>
        <end position="54"/>
    </location>
</feature>
<dbReference type="AlphaFoldDB" id="A0AAD8A7T7"/>
<name>A0AAD8A7T7_DIPPU</name>
<organism evidence="2 3">
    <name type="scientific">Diploptera punctata</name>
    <name type="common">Pacific beetle cockroach</name>
    <dbReference type="NCBI Taxonomy" id="6984"/>
    <lineage>
        <taxon>Eukaryota</taxon>
        <taxon>Metazoa</taxon>
        <taxon>Ecdysozoa</taxon>
        <taxon>Arthropoda</taxon>
        <taxon>Hexapoda</taxon>
        <taxon>Insecta</taxon>
        <taxon>Pterygota</taxon>
        <taxon>Neoptera</taxon>
        <taxon>Polyneoptera</taxon>
        <taxon>Dictyoptera</taxon>
        <taxon>Blattodea</taxon>
        <taxon>Blaberoidea</taxon>
        <taxon>Blaberidae</taxon>
        <taxon>Diplopterinae</taxon>
        <taxon>Diploptera</taxon>
    </lineage>
</organism>
<feature type="compositionally biased region" description="Basic residues" evidence="1">
    <location>
        <begin position="39"/>
        <end position="50"/>
    </location>
</feature>
<gene>
    <name evidence="2" type="ORF">L9F63_015388</name>
</gene>
<reference evidence="2" key="1">
    <citation type="journal article" date="2023" name="IScience">
        <title>Live-bearing cockroach genome reveals convergent evolutionary mechanisms linked to viviparity in insects and beyond.</title>
        <authorList>
            <person name="Fouks B."/>
            <person name="Harrison M.C."/>
            <person name="Mikhailova A.A."/>
            <person name="Marchal E."/>
            <person name="English S."/>
            <person name="Carruthers M."/>
            <person name="Jennings E.C."/>
            <person name="Chiamaka E.L."/>
            <person name="Frigard R.A."/>
            <person name="Pippel M."/>
            <person name="Attardo G.M."/>
            <person name="Benoit J.B."/>
            <person name="Bornberg-Bauer E."/>
            <person name="Tobe S.S."/>
        </authorList>
    </citation>
    <scope>NUCLEOTIDE SEQUENCE</scope>
    <source>
        <strain evidence="2">Stay&amp;Tobe</strain>
    </source>
</reference>
<feature type="compositionally biased region" description="Basic and acidic residues" evidence="1">
    <location>
        <begin position="15"/>
        <end position="38"/>
    </location>
</feature>
<dbReference type="EMBL" id="JASPKZ010003796">
    <property type="protein sequence ID" value="KAJ9592928.1"/>
    <property type="molecule type" value="Genomic_DNA"/>
</dbReference>
<sequence>MEGICSKDVVHKCHSDPGSVAEERAEGEDLRMSVERGRSARVRSTSRHRPTSGSSARKCILTLDGYSYVI</sequence>
<accession>A0AAD8A7T7</accession>
<keyword evidence="3" id="KW-1185">Reference proteome</keyword>
<dbReference type="Proteomes" id="UP001233999">
    <property type="component" value="Unassembled WGS sequence"/>
</dbReference>
<reference evidence="2" key="2">
    <citation type="submission" date="2023-05" db="EMBL/GenBank/DDBJ databases">
        <authorList>
            <person name="Fouks B."/>
        </authorList>
    </citation>
    <scope>NUCLEOTIDE SEQUENCE</scope>
    <source>
        <strain evidence="2">Stay&amp;Tobe</strain>
        <tissue evidence="2">Testes</tissue>
    </source>
</reference>
<feature type="non-terminal residue" evidence="2">
    <location>
        <position position="70"/>
    </location>
</feature>